<comment type="subcellular location">
    <subcellularLocation>
        <location evidence="1">Membrane</location>
        <topology evidence="1">Multi-pass membrane protein</topology>
    </subcellularLocation>
</comment>
<evidence type="ECO:0000256" key="5">
    <source>
        <dbReference type="SAM" id="Phobius"/>
    </source>
</evidence>
<dbReference type="Gene3D" id="1.20.1530.20">
    <property type="match status" value="1"/>
</dbReference>
<dbReference type="PANTHER" id="PTHR10361">
    <property type="entry name" value="SODIUM-BILE ACID COTRANSPORTER"/>
    <property type="match status" value="1"/>
</dbReference>
<gene>
    <name evidence="6" type="ORF">H9847_05490</name>
</gene>
<dbReference type="InterPro" id="IPR038770">
    <property type="entry name" value="Na+/solute_symporter_sf"/>
</dbReference>
<dbReference type="AlphaFoldDB" id="A0A948TGD8"/>
<keyword evidence="2 5" id="KW-0812">Transmembrane</keyword>
<dbReference type="Pfam" id="PF01758">
    <property type="entry name" value="SBF"/>
    <property type="match status" value="1"/>
</dbReference>
<dbReference type="InterPro" id="IPR004710">
    <property type="entry name" value="Bilac:Na_transpt"/>
</dbReference>
<evidence type="ECO:0000256" key="2">
    <source>
        <dbReference type="ARBA" id="ARBA00022692"/>
    </source>
</evidence>
<evidence type="ECO:0000313" key="6">
    <source>
        <dbReference type="EMBL" id="MBU3844307.1"/>
    </source>
</evidence>
<evidence type="ECO:0000256" key="3">
    <source>
        <dbReference type="ARBA" id="ARBA00022989"/>
    </source>
</evidence>
<accession>A0A948TGD8</accession>
<feature type="transmembrane region" description="Helical" evidence="5">
    <location>
        <begin position="35"/>
        <end position="57"/>
    </location>
</feature>
<evidence type="ECO:0000313" key="7">
    <source>
        <dbReference type="Proteomes" id="UP000733611"/>
    </source>
</evidence>
<feature type="transmembrane region" description="Helical" evidence="5">
    <location>
        <begin position="99"/>
        <end position="120"/>
    </location>
</feature>
<keyword evidence="3 5" id="KW-1133">Transmembrane helix</keyword>
<dbReference type="InterPro" id="IPR002657">
    <property type="entry name" value="BilAc:Na_symport/Acr3"/>
</dbReference>
<feature type="transmembrane region" description="Helical" evidence="5">
    <location>
        <begin position="127"/>
        <end position="151"/>
    </location>
</feature>
<evidence type="ECO:0000256" key="4">
    <source>
        <dbReference type="ARBA" id="ARBA00023136"/>
    </source>
</evidence>
<dbReference type="PANTHER" id="PTHR10361:SF28">
    <property type="entry name" value="P3 PROTEIN-RELATED"/>
    <property type="match status" value="1"/>
</dbReference>
<dbReference type="Proteomes" id="UP000733611">
    <property type="component" value="Unassembled WGS sequence"/>
</dbReference>
<feature type="transmembrane region" description="Helical" evidence="5">
    <location>
        <begin position="163"/>
        <end position="184"/>
    </location>
</feature>
<comment type="caution">
    <text evidence="6">The sequence shown here is derived from an EMBL/GenBank/DDBJ whole genome shotgun (WGS) entry which is preliminary data.</text>
</comment>
<feature type="transmembrane region" description="Helical" evidence="5">
    <location>
        <begin position="7"/>
        <end position="29"/>
    </location>
</feature>
<reference evidence="6" key="2">
    <citation type="submission" date="2021-04" db="EMBL/GenBank/DDBJ databases">
        <authorList>
            <person name="Gilroy R."/>
        </authorList>
    </citation>
    <scope>NUCLEOTIDE SEQUENCE</scope>
    <source>
        <strain evidence="6">378</strain>
    </source>
</reference>
<reference evidence="6" key="1">
    <citation type="journal article" date="2021" name="PeerJ">
        <title>Extensive microbial diversity within the chicken gut microbiome revealed by metagenomics and culture.</title>
        <authorList>
            <person name="Gilroy R."/>
            <person name="Ravi A."/>
            <person name="Getino M."/>
            <person name="Pursley I."/>
            <person name="Horton D.L."/>
            <person name="Alikhan N.F."/>
            <person name="Baker D."/>
            <person name="Gharbi K."/>
            <person name="Hall N."/>
            <person name="Watson M."/>
            <person name="Adriaenssens E.M."/>
            <person name="Foster-Nyarko E."/>
            <person name="Jarju S."/>
            <person name="Secka A."/>
            <person name="Antonio M."/>
            <person name="Oren A."/>
            <person name="Chaudhuri R.R."/>
            <person name="La Ragione R."/>
            <person name="Hildebrand F."/>
            <person name="Pallen M.J."/>
        </authorList>
    </citation>
    <scope>NUCLEOTIDE SEQUENCE</scope>
    <source>
        <strain evidence="6">378</strain>
    </source>
</reference>
<protein>
    <submittedName>
        <fullName evidence="6">Bile acid:sodium symporter family protein</fullName>
    </submittedName>
</protein>
<feature type="transmembrane region" description="Helical" evidence="5">
    <location>
        <begin position="69"/>
        <end position="93"/>
    </location>
</feature>
<name>A0A948TGD8_9GAMM</name>
<proteinExistence type="predicted"/>
<dbReference type="GO" id="GO:0016020">
    <property type="term" value="C:membrane"/>
    <property type="evidence" value="ECO:0007669"/>
    <property type="project" value="UniProtKB-SubCell"/>
</dbReference>
<evidence type="ECO:0000256" key="1">
    <source>
        <dbReference type="ARBA" id="ARBA00004141"/>
    </source>
</evidence>
<sequence>MQALAKLGAFLGKTFAIWVIIAAIIAYNVPAAFTFLAPYISILLGIVMFGMGLTLKAKDFSEVVKRPKDVIIGIVGQFVIMPGLAYGLCLLLQLPSEVAVGVILVGCCPGGTASNVMTFLGRGDVPLSVTISSCTTIMAPVVTPALIYLFANQWVEVDPWGMFLSIINIVILPILAGVIINSFFGKHVRAAVDVLPLISVVAIVLIVIAVVAVSRDQIAKTGLLIFAVVVLHNCLGLALGFFLGKLFKMDLKKCKAISMEVGMQNSGLGVALAMAHFTPAAAVPSAIFSVWHNISGPILATIFANMLTPEEKAAEAAKKAAQKH</sequence>
<feature type="transmembrane region" description="Helical" evidence="5">
    <location>
        <begin position="268"/>
        <end position="291"/>
    </location>
</feature>
<dbReference type="EMBL" id="JAHLFE010000107">
    <property type="protein sequence ID" value="MBU3844307.1"/>
    <property type="molecule type" value="Genomic_DNA"/>
</dbReference>
<organism evidence="6 7">
    <name type="scientific">Candidatus Anaerobiospirillum pullicola</name>
    <dbReference type="NCBI Taxonomy" id="2838451"/>
    <lineage>
        <taxon>Bacteria</taxon>
        <taxon>Pseudomonadati</taxon>
        <taxon>Pseudomonadota</taxon>
        <taxon>Gammaproteobacteria</taxon>
        <taxon>Aeromonadales</taxon>
        <taxon>Succinivibrionaceae</taxon>
        <taxon>Anaerobiospirillum</taxon>
    </lineage>
</organism>
<keyword evidence="4 5" id="KW-0472">Membrane</keyword>
<feature type="transmembrane region" description="Helical" evidence="5">
    <location>
        <begin position="191"/>
        <end position="212"/>
    </location>
</feature>
<feature type="transmembrane region" description="Helical" evidence="5">
    <location>
        <begin position="224"/>
        <end position="247"/>
    </location>
</feature>